<dbReference type="SMART" id="SM00342">
    <property type="entry name" value="HTH_ARAC"/>
    <property type="match status" value="1"/>
</dbReference>
<dbReference type="RefSeq" id="WP_309792545.1">
    <property type="nucleotide sequence ID" value="NZ_JAVDPW010000002.1"/>
</dbReference>
<evidence type="ECO:0000259" key="4">
    <source>
        <dbReference type="PROSITE" id="PS01124"/>
    </source>
</evidence>
<gene>
    <name evidence="5" type="ORF">E9232_001048</name>
</gene>
<keyword evidence="3" id="KW-0804">Transcription</keyword>
<dbReference type="InterPro" id="IPR009057">
    <property type="entry name" value="Homeodomain-like_sf"/>
</dbReference>
<dbReference type="PROSITE" id="PS00041">
    <property type="entry name" value="HTH_ARAC_FAMILY_1"/>
    <property type="match status" value="1"/>
</dbReference>
<dbReference type="Gene3D" id="3.40.50.880">
    <property type="match status" value="1"/>
</dbReference>
<dbReference type="SUPFAM" id="SSF52317">
    <property type="entry name" value="Class I glutamine amidotransferase-like"/>
    <property type="match status" value="1"/>
</dbReference>
<dbReference type="Proteomes" id="UP001262410">
    <property type="component" value="Unassembled WGS sequence"/>
</dbReference>
<evidence type="ECO:0000256" key="3">
    <source>
        <dbReference type="ARBA" id="ARBA00023163"/>
    </source>
</evidence>
<accession>A0ABU1JIU9</accession>
<evidence type="ECO:0000313" key="5">
    <source>
        <dbReference type="EMBL" id="MDR6288541.1"/>
    </source>
</evidence>
<evidence type="ECO:0000256" key="1">
    <source>
        <dbReference type="ARBA" id="ARBA00023015"/>
    </source>
</evidence>
<feature type="domain" description="HTH araC/xylS-type" evidence="4">
    <location>
        <begin position="223"/>
        <end position="320"/>
    </location>
</feature>
<sequence>MPKSIHVVIWLPSTFYSAVAATLVEMLELVNSIRRAPVFSVEFVARAPTATATSGISFATVAAPSKPIDVLVLLAMPGLEVPALLRALAAESPDAQPVIAQARQQGAIIAAHCGAGYFLADAGLLDGRRATISWWLKTDALRRFPKVRWDPSRLLVRQGRVYTCGGGFSGLELAKALLKDLGFVKEERIVRKLLVLPPSRQFQSPYEFPLEDIPHTGEQPFRDRLAALAEGNLPTLDLGFLAARLGLSPRTLSRRFVEELQTTPGKWIQDRRLEAAKDLLEGTKLGVAEICYRVGYQDPASFSRLFSRTTGLSPGEYRRQGA</sequence>
<evidence type="ECO:0000313" key="6">
    <source>
        <dbReference type="Proteomes" id="UP001262410"/>
    </source>
</evidence>
<keyword evidence="1" id="KW-0805">Transcription regulation</keyword>
<name>A0ABU1JIU9_9PROT</name>
<evidence type="ECO:0000256" key="2">
    <source>
        <dbReference type="ARBA" id="ARBA00023125"/>
    </source>
</evidence>
<reference evidence="5 6" key="1">
    <citation type="submission" date="2023-07" db="EMBL/GenBank/DDBJ databases">
        <title>Sorghum-associated microbial communities from plants grown in Nebraska, USA.</title>
        <authorList>
            <person name="Schachtman D."/>
        </authorList>
    </citation>
    <scope>NUCLEOTIDE SEQUENCE [LARGE SCALE GENOMIC DNA]</scope>
    <source>
        <strain evidence="5 6">584</strain>
    </source>
</reference>
<dbReference type="Gene3D" id="1.10.10.60">
    <property type="entry name" value="Homeodomain-like"/>
    <property type="match status" value="2"/>
</dbReference>
<organism evidence="5 6">
    <name type="scientific">Inquilinus ginsengisoli</name>
    <dbReference type="NCBI Taxonomy" id="363840"/>
    <lineage>
        <taxon>Bacteria</taxon>
        <taxon>Pseudomonadati</taxon>
        <taxon>Pseudomonadota</taxon>
        <taxon>Alphaproteobacteria</taxon>
        <taxon>Rhodospirillales</taxon>
        <taxon>Rhodospirillaceae</taxon>
        <taxon>Inquilinus</taxon>
    </lineage>
</organism>
<comment type="caution">
    <text evidence="5">The sequence shown here is derived from an EMBL/GenBank/DDBJ whole genome shotgun (WGS) entry which is preliminary data.</text>
</comment>
<dbReference type="Pfam" id="PF12833">
    <property type="entry name" value="HTH_18"/>
    <property type="match status" value="1"/>
</dbReference>
<keyword evidence="2" id="KW-0238">DNA-binding</keyword>
<dbReference type="EMBL" id="JAVDPW010000002">
    <property type="protein sequence ID" value="MDR6288541.1"/>
    <property type="molecule type" value="Genomic_DNA"/>
</dbReference>
<dbReference type="InterPro" id="IPR029062">
    <property type="entry name" value="Class_I_gatase-like"/>
</dbReference>
<keyword evidence="6" id="KW-1185">Reference proteome</keyword>
<proteinExistence type="predicted"/>
<protein>
    <submittedName>
        <fullName evidence="5">Transcriptional regulator GlxA family with amidase domain</fullName>
    </submittedName>
</protein>
<dbReference type="PANTHER" id="PTHR43280:SF2">
    <property type="entry name" value="HTH-TYPE TRANSCRIPTIONAL REGULATOR EXSA"/>
    <property type="match status" value="1"/>
</dbReference>
<dbReference type="InterPro" id="IPR018062">
    <property type="entry name" value="HTH_AraC-typ_CS"/>
</dbReference>
<dbReference type="PRINTS" id="PR00032">
    <property type="entry name" value="HTHARAC"/>
</dbReference>
<dbReference type="InterPro" id="IPR018060">
    <property type="entry name" value="HTH_AraC"/>
</dbReference>
<dbReference type="InterPro" id="IPR020449">
    <property type="entry name" value="Tscrpt_reg_AraC-type_HTH"/>
</dbReference>
<dbReference type="PANTHER" id="PTHR43280">
    <property type="entry name" value="ARAC-FAMILY TRANSCRIPTIONAL REGULATOR"/>
    <property type="match status" value="1"/>
</dbReference>
<dbReference type="SUPFAM" id="SSF46689">
    <property type="entry name" value="Homeodomain-like"/>
    <property type="match status" value="1"/>
</dbReference>
<dbReference type="PROSITE" id="PS01124">
    <property type="entry name" value="HTH_ARAC_FAMILY_2"/>
    <property type="match status" value="1"/>
</dbReference>